<dbReference type="Proteomes" id="UP000887580">
    <property type="component" value="Unplaced"/>
</dbReference>
<evidence type="ECO:0000313" key="2">
    <source>
        <dbReference type="WBParaSite" id="PS1159_v2.g13558.t1"/>
    </source>
</evidence>
<proteinExistence type="predicted"/>
<evidence type="ECO:0000313" key="1">
    <source>
        <dbReference type="Proteomes" id="UP000887580"/>
    </source>
</evidence>
<accession>A0AC35F6H1</accession>
<sequence length="740" mass="82723">MVNIGESGSNPPVNRPSSISGIENDGGNSGLNSYESGAAGSSSIMNGQDSQRKNDERRVPYTMPGVLHFLQHEWSRIELERTHWEMERAELKARISFLQGERKGQENLKRDLVRRIKMLEYSLKQERLKIYRLTHNGEDPENLEDDDKPEIISDVPLDVDAVANNAEAPIWKRARHSLKQYLEELGYSDGIVNVRAFRSAKLMGNTGSGANDSAELDSDASKKALDDTEREILDTADFLRKYNLRGHESDNPGDDYDSENRLLDDDAEKVMDEFSFLDQEKEKTSTTKKNPQSSSKPATGASSNDEWKIDEKTFNRMRERFRIEQQQKRQSSLNQSSDKSSSEDSGLDQQHKDDIQFDENQFPGNEDVDIKDDFAMNEDDSSLSVRWNLKYTLRSHYDAVRAIQFHPVEPVLITASEDGTAKLWNLNDSKLTDANKAQANNLSGIVDIEPVYTFRGHDSAILSIDMSPTGDNLYTGSLDGTICCWQVPSVNIDIHDTFDSTVLQARFTGHSDAVWSVNYQSSTNRLISASSDTTIKIWDLSTLDENEYLIKTIDCNGAIPQSIDIVSTEPQQLLVAYSNKKAAILDIESGGIVLNFEFPPNEDIGDIFKILSHPTMPVTILAGSDRKIRYFDNHTGRQIYGAVAHMEAISTLAIDPNGLYLMSGSHDGSLRIWNMEQKKCLQEIAAHRKKSDMSVLSVAFHPSRPLIGAAGADSLAKIFSSQRVIEGLSTTATTNEEESA</sequence>
<reference evidence="2" key="1">
    <citation type="submission" date="2022-11" db="UniProtKB">
        <authorList>
            <consortium name="WormBaseParasite"/>
        </authorList>
    </citation>
    <scope>IDENTIFICATION</scope>
</reference>
<dbReference type="WBParaSite" id="PS1159_v2.g13558.t1">
    <property type="protein sequence ID" value="PS1159_v2.g13558.t1"/>
    <property type="gene ID" value="PS1159_v2.g13558"/>
</dbReference>
<organism evidence="1 2">
    <name type="scientific">Panagrolaimus sp. PS1159</name>
    <dbReference type="NCBI Taxonomy" id="55785"/>
    <lineage>
        <taxon>Eukaryota</taxon>
        <taxon>Metazoa</taxon>
        <taxon>Ecdysozoa</taxon>
        <taxon>Nematoda</taxon>
        <taxon>Chromadorea</taxon>
        <taxon>Rhabditida</taxon>
        <taxon>Tylenchina</taxon>
        <taxon>Panagrolaimomorpha</taxon>
        <taxon>Panagrolaimoidea</taxon>
        <taxon>Panagrolaimidae</taxon>
        <taxon>Panagrolaimus</taxon>
    </lineage>
</organism>
<protein>
    <submittedName>
        <fullName evidence="2">Striatin N-terminal domain-containing protein</fullName>
    </submittedName>
</protein>
<name>A0AC35F6H1_9BILA</name>